<comment type="caution">
    <text evidence="2">The sequence shown here is derived from an EMBL/GenBank/DDBJ whole genome shotgun (WGS) entry which is preliminary data.</text>
</comment>
<evidence type="ECO:0000313" key="3">
    <source>
        <dbReference type="Proteomes" id="UP001362999"/>
    </source>
</evidence>
<dbReference type="AlphaFoldDB" id="A0AAW0DKC2"/>
<feature type="compositionally biased region" description="Pro residues" evidence="1">
    <location>
        <begin position="36"/>
        <end position="45"/>
    </location>
</feature>
<feature type="non-terminal residue" evidence="2">
    <location>
        <position position="91"/>
    </location>
</feature>
<proteinExistence type="predicted"/>
<feature type="region of interest" description="Disordered" evidence="1">
    <location>
        <begin position="1"/>
        <end position="56"/>
    </location>
</feature>
<organism evidence="2 3">
    <name type="scientific">Favolaschia claudopus</name>
    <dbReference type="NCBI Taxonomy" id="2862362"/>
    <lineage>
        <taxon>Eukaryota</taxon>
        <taxon>Fungi</taxon>
        <taxon>Dikarya</taxon>
        <taxon>Basidiomycota</taxon>
        <taxon>Agaricomycotina</taxon>
        <taxon>Agaricomycetes</taxon>
        <taxon>Agaricomycetidae</taxon>
        <taxon>Agaricales</taxon>
        <taxon>Marasmiineae</taxon>
        <taxon>Mycenaceae</taxon>
        <taxon>Favolaschia</taxon>
    </lineage>
</organism>
<sequence length="91" mass="9607">MGMGTARPQRLLPLSSASVPALQQPSQAQSLIAQQQPPPPPPSFPPTRWLTEPDLPSSGVGAAHFRVSARTGEGVGDVFGWVAGRLYQGYV</sequence>
<accession>A0AAW0DKC2</accession>
<protein>
    <submittedName>
        <fullName evidence="2">Uncharacterized protein</fullName>
    </submittedName>
</protein>
<keyword evidence="3" id="KW-1185">Reference proteome</keyword>
<evidence type="ECO:0000313" key="2">
    <source>
        <dbReference type="EMBL" id="KAK7052642.1"/>
    </source>
</evidence>
<dbReference type="Proteomes" id="UP001362999">
    <property type="component" value="Unassembled WGS sequence"/>
</dbReference>
<evidence type="ECO:0000256" key="1">
    <source>
        <dbReference type="SAM" id="MobiDB-lite"/>
    </source>
</evidence>
<dbReference type="EMBL" id="JAWWNJ010000007">
    <property type="protein sequence ID" value="KAK7052642.1"/>
    <property type="molecule type" value="Genomic_DNA"/>
</dbReference>
<name>A0AAW0DKC2_9AGAR</name>
<gene>
    <name evidence="2" type="ORF">R3P38DRAFT_2861487</name>
</gene>
<reference evidence="2 3" key="1">
    <citation type="journal article" date="2024" name="J Genomics">
        <title>Draft genome sequencing and assembly of Favolaschia claudopus CIRM-BRFM 2984 isolated from oak limbs.</title>
        <authorList>
            <person name="Navarro D."/>
            <person name="Drula E."/>
            <person name="Chaduli D."/>
            <person name="Cazenave R."/>
            <person name="Ahrendt S."/>
            <person name="Wang J."/>
            <person name="Lipzen A."/>
            <person name="Daum C."/>
            <person name="Barry K."/>
            <person name="Grigoriev I.V."/>
            <person name="Favel A."/>
            <person name="Rosso M.N."/>
            <person name="Martin F."/>
        </authorList>
    </citation>
    <scope>NUCLEOTIDE SEQUENCE [LARGE SCALE GENOMIC DNA]</scope>
    <source>
        <strain evidence="2 3">CIRM-BRFM 2984</strain>
    </source>
</reference>
<feature type="compositionally biased region" description="Low complexity" evidence="1">
    <location>
        <begin position="11"/>
        <end position="35"/>
    </location>
</feature>